<evidence type="ECO:0000313" key="2">
    <source>
        <dbReference type="Proteomes" id="UP000295764"/>
    </source>
</evidence>
<name>A0A4R6DCK9_9MICO</name>
<proteinExistence type="predicted"/>
<dbReference type="Proteomes" id="UP000295764">
    <property type="component" value="Unassembled WGS sequence"/>
</dbReference>
<reference evidence="1 2" key="1">
    <citation type="submission" date="2019-03" db="EMBL/GenBank/DDBJ databases">
        <title>Genomic analyses of the natural microbiome of Caenorhabditis elegans.</title>
        <authorList>
            <person name="Samuel B."/>
        </authorList>
    </citation>
    <scope>NUCLEOTIDE SEQUENCE [LARGE SCALE GENOMIC DNA]</scope>
    <source>
        <strain evidence="1 2">JUb65</strain>
    </source>
</reference>
<protein>
    <submittedName>
        <fullName evidence="1">Uncharacterized protein</fullName>
    </submittedName>
</protein>
<dbReference type="OrthoDB" id="5116052at2"/>
<evidence type="ECO:0000313" key="1">
    <source>
        <dbReference type="EMBL" id="TDN42245.1"/>
    </source>
</evidence>
<accession>A0A4R6DCK9</accession>
<dbReference type="EMBL" id="SNVW01000013">
    <property type="protein sequence ID" value="TDN42245.1"/>
    <property type="molecule type" value="Genomic_DNA"/>
</dbReference>
<dbReference type="AlphaFoldDB" id="A0A4R6DCK9"/>
<dbReference type="RefSeq" id="WP_133520890.1">
    <property type="nucleotide sequence ID" value="NZ_SNVW01000013.1"/>
</dbReference>
<sequence>MTEHLIEYVARDRTGITTVVTTTSVIDVDTVIQHIHAGHAGYYVAADSWKRTPVRSLSFLGGAYLFANWDGSKRNMLHDLAFHAPTRSVETKPTPEPRFGRLLSALFGRRAAHRHRATPR</sequence>
<gene>
    <name evidence="1" type="ORF">EDF64_11322</name>
</gene>
<organism evidence="1 2">
    <name type="scientific">Curtobacterium flaccumfaciens</name>
    <dbReference type="NCBI Taxonomy" id="2035"/>
    <lineage>
        <taxon>Bacteria</taxon>
        <taxon>Bacillati</taxon>
        <taxon>Actinomycetota</taxon>
        <taxon>Actinomycetes</taxon>
        <taxon>Micrococcales</taxon>
        <taxon>Microbacteriaceae</taxon>
        <taxon>Curtobacterium</taxon>
    </lineage>
</organism>
<comment type="caution">
    <text evidence="1">The sequence shown here is derived from an EMBL/GenBank/DDBJ whole genome shotgun (WGS) entry which is preliminary data.</text>
</comment>